<comment type="caution">
    <text evidence="2">The sequence shown here is derived from an EMBL/GenBank/DDBJ whole genome shotgun (WGS) entry which is preliminary data.</text>
</comment>
<proteinExistence type="predicted"/>
<keyword evidence="1" id="KW-0732">Signal</keyword>
<gene>
    <name evidence="2" type="ORF">RVH17_14600</name>
</gene>
<evidence type="ECO:0000313" key="2">
    <source>
        <dbReference type="EMBL" id="MDU0261320.1"/>
    </source>
</evidence>
<protein>
    <submittedName>
        <fullName evidence="2">Uncharacterized protein</fullName>
    </submittedName>
</protein>
<feature type="chain" id="PRO_5042063979" evidence="1">
    <location>
        <begin position="24"/>
        <end position="303"/>
    </location>
</feature>
<sequence length="303" mass="34215">MKNMFIRTAALVAACIYMGSAAAQEPRRPEAQLRFDEARQEAIADLPSPAFAADSLAAARPFAYKLNRRRTTEAAAYDAVTLWNVRKVKAKNRRMRLSDTTRREKVRLLKFFTERNRKKGVRPHLLGNVAGYTWADDVYDEPGHKWRSAPKHIAAYTLRDEYDSVRRAGGELSLFKVPKELWRTLPPDAVYLLDGERVPGSSFQFIDGLILRTLEIYTDSATMARYGAGRGVVIGDIYPDRVPLVVFNGAFSSIESWLKMCRADAFSVSADVPMHYFYMLPVEAVQTYGVRGKYGAICIDIVE</sequence>
<name>A0AAE4LP07_9BACT</name>
<feature type="signal peptide" evidence="1">
    <location>
        <begin position="1"/>
        <end position="23"/>
    </location>
</feature>
<organism evidence="2 3">
    <name type="scientific">Alistipes finegoldii</name>
    <dbReference type="NCBI Taxonomy" id="214856"/>
    <lineage>
        <taxon>Bacteria</taxon>
        <taxon>Pseudomonadati</taxon>
        <taxon>Bacteroidota</taxon>
        <taxon>Bacteroidia</taxon>
        <taxon>Bacteroidales</taxon>
        <taxon>Rikenellaceae</taxon>
        <taxon>Alistipes</taxon>
    </lineage>
</organism>
<accession>A0AAE4LP07</accession>
<reference evidence="2" key="1">
    <citation type="submission" date="2023-10" db="EMBL/GenBank/DDBJ databases">
        <title>Genome Sequence of the Bacteria from From Gut Wall in Crohn's Disease.</title>
        <authorList>
            <person name="Rodriguez-Palacios A."/>
        </authorList>
    </citation>
    <scope>NUCLEOTIDE SEQUENCE</scope>
    <source>
        <strain evidence="2">CavFT-hAR58</strain>
    </source>
</reference>
<dbReference type="EMBL" id="JAWDES010000006">
    <property type="protein sequence ID" value="MDU0261320.1"/>
    <property type="molecule type" value="Genomic_DNA"/>
</dbReference>
<evidence type="ECO:0000313" key="3">
    <source>
        <dbReference type="Proteomes" id="UP001181347"/>
    </source>
</evidence>
<dbReference type="Proteomes" id="UP001181347">
    <property type="component" value="Unassembled WGS sequence"/>
</dbReference>
<dbReference type="RefSeq" id="WP_227042145.1">
    <property type="nucleotide sequence ID" value="NZ_BAAFKU010000018.1"/>
</dbReference>
<evidence type="ECO:0000256" key="1">
    <source>
        <dbReference type="SAM" id="SignalP"/>
    </source>
</evidence>
<dbReference type="AlphaFoldDB" id="A0AAE4LP07"/>